<dbReference type="Pfam" id="PF09838">
    <property type="entry name" value="DUF2065"/>
    <property type="match status" value="1"/>
</dbReference>
<keyword evidence="1" id="KW-0472">Membrane</keyword>
<dbReference type="InterPro" id="IPR019201">
    <property type="entry name" value="DUF2065"/>
</dbReference>
<comment type="caution">
    <text evidence="2">The sequence shown here is derived from an EMBL/GenBank/DDBJ whole genome shotgun (WGS) entry which is preliminary data.</text>
</comment>
<gene>
    <name evidence="2" type="ORF">ruthe_01318</name>
</gene>
<organism evidence="2 3">
    <name type="scientific">Rubellimicrobium thermophilum DSM 16684</name>
    <dbReference type="NCBI Taxonomy" id="1123069"/>
    <lineage>
        <taxon>Bacteria</taxon>
        <taxon>Pseudomonadati</taxon>
        <taxon>Pseudomonadota</taxon>
        <taxon>Alphaproteobacteria</taxon>
        <taxon>Rhodobacterales</taxon>
        <taxon>Roseobacteraceae</taxon>
        <taxon>Rubellimicrobium</taxon>
    </lineage>
</organism>
<feature type="transmembrane region" description="Helical" evidence="1">
    <location>
        <begin position="44"/>
        <end position="68"/>
    </location>
</feature>
<dbReference type="RefSeq" id="WP_021097411.1">
    <property type="nucleotide sequence ID" value="NZ_KE557320.1"/>
</dbReference>
<dbReference type="AlphaFoldDB" id="S9R3E4"/>
<keyword evidence="1" id="KW-1133">Transmembrane helix</keyword>
<sequence length="73" mass="7650">MGWILLSLGLLLVAEGLVWALAPRLIEELLAALRLLSLEQRRLAGLAAMALGLALLWLAHGMGVLPAAGITPS</sequence>
<keyword evidence="3" id="KW-1185">Reference proteome</keyword>
<dbReference type="STRING" id="1123069.ruthe_01318"/>
<reference evidence="2 3" key="1">
    <citation type="journal article" date="2013" name="Stand. Genomic Sci.">
        <title>Genome sequence of the reddish-pigmented Rubellimicrobium thermophilum type strain (DSM 16684(T)), a member of the Roseobacter clade.</title>
        <authorList>
            <person name="Fiebig A."/>
            <person name="Riedel T."/>
            <person name="Gronow S."/>
            <person name="Petersen J."/>
            <person name="Klenk H.P."/>
            <person name="Goker M."/>
        </authorList>
    </citation>
    <scope>NUCLEOTIDE SEQUENCE [LARGE SCALE GENOMIC DNA]</scope>
    <source>
        <strain evidence="2 3">DSM 16684</strain>
    </source>
</reference>
<dbReference type="Proteomes" id="UP000015346">
    <property type="component" value="Unassembled WGS sequence"/>
</dbReference>
<evidence type="ECO:0000313" key="2">
    <source>
        <dbReference type="EMBL" id="EPX86503.1"/>
    </source>
</evidence>
<evidence type="ECO:0000256" key="1">
    <source>
        <dbReference type="SAM" id="Phobius"/>
    </source>
</evidence>
<dbReference type="HOGENOM" id="CLU_179416_2_1_5"/>
<evidence type="ECO:0000313" key="3">
    <source>
        <dbReference type="Proteomes" id="UP000015346"/>
    </source>
</evidence>
<accession>S9R3E4</accession>
<keyword evidence="1" id="KW-0812">Transmembrane</keyword>
<protein>
    <submittedName>
        <fullName evidence="2">Uncharacterized protein putative in bacteria</fullName>
    </submittedName>
</protein>
<dbReference type="EMBL" id="AOLV01000010">
    <property type="protein sequence ID" value="EPX86503.1"/>
    <property type="molecule type" value="Genomic_DNA"/>
</dbReference>
<proteinExistence type="predicted"/>
<name>S9R3E4_9RHOB</name>